<evidence type="ECO:0000313" key="8">
    <source>
        <dbReference type="EMBL" id="KZD06787.1"/>
    </source>
</evidence>
<feature type="transmembrane region" description="Helical" evidence="6">
    <location>
        <begin position="158"/>
        <end position="176"/>
    </location>
</feature>
<comment type="subcellular location">
    <subcellularLocation>
        <location evidence="1">Cell membrane</location>
        <topology evidence="1">Multi-pass membrane protein</topology>
    </subcellularLocation>
</comment>
<dbReference type="Pfam" id="PF00892">
    <property type="entry name" value="EamA"/>
    <property type="match status" value="2"/>
</dbReference>
<evidence type="ECO:0000256" key="2">
    <source>
        <dbReference type="ARBA" id="ARBA00022475"/>
    </source>
</evidence>
<dbReference type="PANTHER" id="PTHR42920:SF11">
    <property type="entry name" value="INNER MEMBRANE PROTEIN YTFF"/>
    <property type="match status" value="1"/>
</dbReference>
<name>A0A154VZX5_9PROT</name>
<evidence type="ECO:0000256" key="4">
    <source>
        <dbReference type="ARBA" id="ARBA00022989"/>
    </source>
</evidence>
<comment type="caution">
    <text evidence="8">The sequence shown here is derived from an EMBL/GenBank/DDBJ whole genome shotgun (WGS) entry which is preliminary data.</text>
</comment>
<evidence type="ECO:0000259" key="7">
    <source>
        <dbReference type="Pfam" id="PF00892"/>
    </source>
</evidence>
<dbReference type="STRING" id="580166.AUP43_10640"/>
<dbReference type="RefSeq" id="WP_067557394.1">
    <property type="nucleotide sequence ID" value="NZ_LPXN01000120.1"/>
</dbReference>
<dbReference type="SUPFAM" id="SSF103481">
    <property type="entry name" value="Multidrug resistance efflux transporter EmrE"/>
    <property type="match status" value="2"/>
</dbReference>
<evidence type="ECO:0000313" key="9">
    <source>
        <dbReference type="Proteomes" id="UP000076400"/>
    </source>
</evidence>
<evidence type="ECO:0000256" key="5">
    <source>
        <dbReference type="ARBA" id="ARBA00023136"/>
    </source>
</evidence>
<feature type="transmembrane region" description="Helical" evidence="6">
    <location>
        <begin position="252"/>
        <end position="271"/>
    </location>
</feature>
<accession>A0A154VZX5</accession>
<feature type="transmembrane region" description="Helical" evidence="6">
    <location>
        <begin position="188"/>
        <end position="208"/>
    </location>
</feature>
<feature type="transmembrane region" description="Helical" evidence="6">
    <location>
        <begin position="37"/>
        <end position="57"/>
    </location>
</feature>
<feature type="transmembrane region" description="Helical" evidence="6">
    <location>
        <begin position="220"/>
        <end position="240"/>
    </location>
</feature>
<dbReference type="InterPro" id="IPR051258">
    <property type="entry name" value="Diverse_Substrate_Transporter"/>
</dbReference>
<dbReference type="EMBL" id="LPXN01000120">
    <property type="protein sequence ID" value="KZD06787.1"/>
    <property type="molecule type" value="Genomic_DNA"/>
</dbReference>
<sequence>MTRRQAYGLLALAALFWATNPAIGRLMVDSVTPISLSFWRWTGALILLLPVALPRLLAERRAMRGHYGAVLGLGFLSVAGFTTLVYVGLSFTTATNLSLLNGTMPIMILIVAKLVLGHAIGGKRIAGVAVCLAGVGLIVARGSLAVLLDFQFNPGDPIILLAMFCWALYSVLIAKVKLEMHPFSLQLAAFIAGWVVLALGFAVEAMFFGSWWPSLDSDPAMLLGIAFLALFPSVLAFIFWQKGIEATEPGTAGYFIYLVPVFGTLLAVIMLGERLFWYHWAGMAAIFLGIFLAQRDARA</sequence>
<dbReference type="InterPro" id="IPR037185">
    <property type="entry name" value="EmrE-like"/>
</dbReference>
<organism evidence="8 9">
    <name type="scientific">Oceanibaculum pacificum</name>
    <dbReference type="NCBI Taxonomy" id="580166"/>
    <lineage>
        <taxon>Bacteria</taxon>
        <taxon>Pseudomonadati</taxon>
        <taxon>Pseudomonadota</taxon>
        <taxon>Alphaproteobacteria</taxon>
        <taxon>Rhodospirillales</taxon>
        <taxon>Oceanibaculaceae</taxon>
        <taxon>Oceanibaculum</taxon>
    </lineage>
</organism>
<dbReference type="Proteomes" id="UP000076400">
    <property type="component" value="Unassembled WGS sequence"/>
</dbReference>
<keyword evidence="4 6" id="KW-1133">Transmembrane helix</keyword>
<proteinExistence type="predicted"/>
<keyword evidence="5 6" id="KW-0472">Membrane</keyword>
<evidence type="ECO:0000256" key="1">
    <source>
        <dbReference type="ARBA" id="ARBA00004651"/>
    </source>
</evidence>
<dbReference type="PANTHER" id="PTHR42920">
    <property type="entry name" value="OS03G0707200 PROTEIN-RELATED"/>
    <property type="match status" value="1"/>
</dbReference>
<evidence type="ECO:0000256" key="6">
    <source>
        <dbReference type="SAM" id="Phobius"/>
    </source>
</evidence>
<feature type="transmembrane region" description="Helical" evidence="6">
    <location>
        <begin position="97"/>
        <end position="116"/>
    </location>
</feature>
<feature type="transmembrane region" description="Helical" evidence="6">
    <location>
        <begin position="69"/>
        <end position="91"/>
    </location>
</feature>
<dbReference type="InterPro" id="IPR000620">
    <property type="entry name" value="EamA_dom"/>
</dbReference>
<evidence type="ECO:0000256" key="3">
    <source>
        <dbReference type="ARBA" id="ARBA00022692"/>
    </source>
</evidence>
<dbReference type="GO" id="GO:0005886">
    <property type="term" value="C:plasma membrane"/>
    <property type="evidence" value="ECO:0007669"/>
    <property type="project" value="UniProtKB-SubCell"/>
</dbReference>
<protein>
    <recommendedName>
        <fullName evidence="7">EamA domain-containing protein</fullName>
    </recommendedName>
</protein>
<reference evidence="8 9" key="1">
    <citation type="submission" date="2015-12" db="EMBL/GenBank/DDBJ databases">
        <title>Genome sequence of Oceanibaculum pacificum MCCC 1A02656.</title>
        <authorList>
            <person name="Lu L."/>
            <person name="Lai Q."/>
            <person name="Shao Z."/>
            <person name="Qian P."/>
        </authorList>
    </citation>
    <scope>NUCLEOTIDE SEQUENCE [LARGE SCALE GENOMIC DNA]</scope>
    <source>
        <strain evidence="8 9">MCCC 1A02656</strain>
    </source>
</reference>
<dbReference type="AlphaFoldDB" id="A0A154VZX5"/>
<keyword evidence="9" id="KW-1185">Reference proteome</keyword>
<feature type="domain" description="EamA" evidence="7">
    <location>
        <begin position="7"/>
        <end position="139"/>
    </location>
</feature>
<feature type="transmembrane region" description="Helical" evidence="6">
    <location>
        <begin position="128"/>
        <end position="152"/>
    </location>
</feature>
<feature type="transmembrane region" description="Helical" evidence="6">
    <location>
        <begin position="277"/>
        <end position="293"/>
    </location>
</feature>
<gene>
    <name evidence="8" type="ORF">AUP43_10640</name>
</gene>
<keyword evidence="3 6" id="KW-0812">Transmembrane</keyword>
<feature type="domain" description="EamA" evidence="7">
    <location>
        <begin position="155"/>
        <end position="292"/>
    </location>
</feature>
<keyword evidence="2" id="KW-1003">Cell membrane</keyword>